<protein>
    <submittedName>
        <fullName evidence="1">Uncharacterized protein</fullName>
    </submittedName>
</protein>
<dbReference type="Proteomes" id="UP000006038">
    <property type="component" value="Chromosome 7"/>
</dbReference>
<accession>J3MMG2</accession>
<dbReference type="EnsemblPlants" id="OB07G25940.1">
    <property type="protein sequence ID" value="OB07G25940.1"/>
    <property type="gene ID" value="OB07G25940"/>
</dbReference>
<reference evidence="1" key="2">
    <citation type="submission" date="2013-04" db="UniProtKB">
        <authorList>
            <consortium name="EnsemblPlants"/>
        </authorList>
    </citation>
    <scope>IDENTIFICATION</scope>
</reference>
<proteinExistence type="predicted"/>
<organism evidence="1">
    <name type="scientific">Oryza brachyantha</name>
    <name type="common">malo sina</name>
    <dbReference type="NCBI Taxonomy" id="4533"/>
    <lineage>
        <taxon>Eukaryota</taxon>
        <taxon>Viridiplantae</taxon>
        <taxon>Streptophyta</taxon>
        <taxon>Embryophyta</taxon>
        <taxon>Tracheophyta</taxon>
        <taxon>Spermatophyta</taxon>
        <taxon>Magnoliopsida</taxon>
        <taxon>Liliopsida</taxon>
        <taxon>Poales</taxon>
        <taxon>Poaceae</taxon>
        <taxon>BOP clade</taxon>
        <taxon>Oryzoideae</taxon>
        <taxon>Oryzeae</taxon>
        <taxon>Oryzinae</taxon>
        <taxon>Oryza</taxon>
    </lineage>
</organism>
<dbReference type="HOGENOM" id="CLU_3109623_0_0_1"/>
<sequence length="51" mass="5829">MVTASVEVRCPLFVASGTSFERLQGYRWSSHSSFYGITNMDENMSPTKFFK</sequence>
<evidence type="ECO:0000313" key="2">
    <source>
        <dbReference type="Proteomes" id="UP000006038"/>
    </source>
</evidence>
<evidence type="ECO:0000313" key="1">
    <source>
        <dbReference type="EnsemblPlants" id="OB07G25940.1"/>
    </source>
</evidence>
<dbReference type="Gramene" id="OB07G25940.1">
    <property type="protein sequence ID" value="OB07G25940.1"/>
    <property type="gene ID" value="OB07G25940"/>
</dbReference>
<keyword evidence="2" id="KW-1185">Reference proteome</keyword>
<name>J3MMG2_ORYBR</name>
<reference evidence="1" key="1">
    <citation type="journal article" date="2013" name="Nat. Commun.">
        <title>Whole-genome sequencing of Oryza brachyantha reveals mechanisms underlying Oryza genome evolution.</title>
        <authorList>
            <person name="Chen J."/>
            <person name="Huang Q."/>
            <person name="Gao D."/>
            <person name="Wang J."/>
            <person name="Lang Y."/>
            <person name="Liu T."/>
            <person name="Li B."/>
            <person name="Bai Z."/>
            <person name="Luis Goicoechea J."/>
            <person name="Liang C."/>
            <person name="Chen C."/>
            <person name="Zhang W."/>
            <person name="Sun S."/>
            <person name="Liao Y."/>
            <person name="Zhang X."/>
            <person name="Yang L."/>
            <person name="Song C."/>
            <person name="Wang M."/>
            <person name="Shi J."/>
            <person name="Liu G."/>
            <person name="Liu J."/>
            <person name="Zhou H."/>
            <person name="Zhou W."/>
            <person name="Yu Q."/>
            <person name="An N."/>
            <person name="Chen Y."/>
            <person name="Cai Q."/>
            <person name="Wang B."/>
            <person name="Liu B."/>
            <person name="Min J."/>
            <person name="Huang Y."/>
            <person name="Wu H."/>
            <person name="Li Z."/>
            <person name="Zhang Y."/>
            <person name="Yin Y."/>
            <person name="Song W."/>
            <person name="Jiang J."/>
            <person name="Jackson S.A."/>
            <person name="Wing R.A."/>
            <person name="Wang J."/>
            <person name="Chen M."/>
        </authorList>
    </citation>
    <scope>NUCLEOTIDE SEQUENCE [LARGE SCALE GENOMIC DNA]</scope>
    <source>
        <strain evidence="1">cv. IRGC 101232</strain>
    </source>
</reference>
<dbReference type="AlphaFoldDB" id="J3MMG2"/>